<dbReference type="Gene3D" id="1.20.1070.10">
    <property type="entry name" value="Rhodopsin 7-helix transmembrane proteins"/>
    <property type="match status" value="1"/>
</dbReference>
<evidence type="ECO:0008006" key="4">
    <source>
        <dbReference type="Google" id="ProtNLM"/>
    </source>
</evidence>
<proteinExistence type="predicted"/>
<keyword evidence="1" id="KW-0812">Transmembrane</keyword>
<gene>
    <name evidence="2" type="ORF">CYNAS_LOCUS7646</name>
</gene>
<dbReference type="Proteomes" id="UP001176961">
    <property type="component" value="Unassembled WGS sequence"/>
</dbReference>
<sequence length="213" mass="24105">MGHIIGIRTITACGRVLIALNRFTSVYSPLRQEQIWTTPKILILILSLWSLSALISTAAVVAYADSITFIWIKNNSILQIVVGEFGNYTSRQSLAVNAVTVTISIISYTYCHVKIKKLEQRQAHVEGRLLLCALASTIPSLGEVLRSMTTLLTEDQNIYVLIAEIWFYETEITMTLPLWVQLIVNENIRERMIRRVREGHYSNTALSNAKTCF</sequence>
<dbReference type="SUPFAM" id="SSF81321">
    <property type="entry name" value="Family A G protein-coupled receptor-like"/>
    <property type="match status" value="1"/>
</dbReference>
<dbReference type="PANTHER" id="PTHR31552:SF8">
    <property type="entry name" value="SERPENTINE RECEPTOR CLASS GAMMA"/>
    <property type="match status" value="1"/>
</dbReference>
<comment type="caution">
    <text evidence="2">The sequence shown here is derived from an EMBL/GenBank/DDBJ whole genome shotgun (WGS) entry which is preliminary data.</text>
</comment>
<keyword evidence="1" id="KW-1133">Transmembrane helix</keyword>
<keyword evidence="1" id="KW-0472">Membrane</keyword>
<evidence type="ECO:0000256" key="1">
    <source>
        <dbReference type="SAM" id="Phobius"/>
    </source>
</evidence>
<organism evidence="2 3">
    <name type="scientific">Cylicocyclus nassatus</name>
    <name type="common">Nematode worm</name>
    <dbReference type="NCBI Taxonomy" id="53992"/>
    <lineage>
        <taxon>Eukaryota</taxon>
        <taxon>Metazoa</taxon>
        <taxon>Ecdysozoa</taxon>
        <taxon>Nematoda</taxon>
        <taxon>Chromadorea</taxon>
        <taxon>Rhabditida</taxon>
        <taxon>Rhabditina</taxon>
        <taxon>Rhabditomorpha</taxon>
        <taxon>Strongyloidea</taxon>
        <taxon>Strongylidae</taxon>
        <taxon>Cylicocyclus</taxon>
    </lineage>
</organism>
<dbReference type="EMBL" id="CATQJL010000112">
    <property type="protein sequence ID" value="CAJ0595663.1"/>
    <property type="molecule type" value="Genomic_DNA"/>
</dbReference>
<protein>
    <recommendedName>
        <fullName evidence="4">Serpentine receptor class gamma</fullName>
    </recommendedName>
</protein>
<name>A0AA36GP68_CYLNA</name>
<dbReference type="InterPro" id="IPR019426">
    <property type="entry name" value="7TM_GPCR_serpentine_rcpt_Srv"/>
</dbReference>
<dbReference type="PANTHER" id="PTHR31552">
    <property type="entry name" value="SERPENTINE RECEPTOR CLASS GAMMA"/>
    <property type="match status" value="1"/>
</dbReference>
<feature type="transmembrane region" description="Helical" evidence="1">
    <location>
        <begin position="94"/>
        <end position="113"/>
    </location>
</feature>
<dbReference type="Pfam" id="PF10323">
    <property type="entry name" value="7TM_GPCR_Srv"/>
    <property type="match status" value="1"/>
</dbReference>
<evidence type="ECO:0000313" key="3">
    <source>
        <dbReference type="Proteomes" id="UP001176961"/>
    </source>
</evidence>
<feature type="transmembrane region" description="Helical" evidence="1">
    <location>
        <begin position="41"/>
        <end position="64"/>
    </location>
</feature>
<dbReference type="AlphaFoldDB" id="A0AA36GP68"/>
<keyword evidence="3" id="KW-1185">Reference proteome</keyword>
<reference evidence="2" key="1">
    <citation type="submission" date="2023-07" db="EMBL/GenBank/DDBJ databases">
        <authorList>
            <consortium name="CYATHOMIX"/>
        </authorList>
    </citation>
    <scope>NUCLEOTIDE SEQUENCE</scope>
    <source>
        <strain evidence="2">N/A</strain>
    </source>
</reference>
<evidence type="ECO:0000313" key="2">
    <source>
        <dbReference type="EMBL" id="CAJ0595663.1"/>
    </source>
</evidence>
<accession>A0AA36GP68</accession>